<reference evidence="1 2" key="1">
    <citation type="submission" date="2017-11" db="EMBL/GenBank/DDBJ databases">
        <title>Genome sequence of Pseudomonas arsenicoxydans ACM1.</title>
        <authorList>
            <person name="Nascimento F.X."/>
        </authorList>
    </citation>
    <scope>NUCLEOTIDE SEQUENCE [LARGE SCALE GENOMIC DNA]</scope>
    <source>
        <strain evidence="1 2">ACM1</strain>
    </source>
</reference>
<dbReference type="EMBL" id="CP024767">
    <property type="protein sequence ID" value="QAY82895.1"/>
    <property type="molecule type" value="Genomic_DNA"/>
</dbReference>
<evidence type="ECO:0000313" key="2">
    <source>
        <dbReference type="Proteomes" id="UP000291121"/>
    </source>
</evidence>
<sequence length="130" mass="14354">MHGLLQGGKASRIGCLSLRLALWADDINSWIAERLFRRRVVLLQIIGHFSLSNVYTSSKTTDERLVASSCVVRIIVKVGLLPTEKGESLMLSAKNKEISAISNLCSTVDHVVHFAKSLHAALYTPIKDRP</sequence>
<organism evidence="1 2">
    <name type="scientific">Pseudomonas arsenicoxydans</name>
    <dbReference type="NCBI Taxonomy" id="702115"/>
    <lineage>
        <taxon>Bacteria</taxon>
        <taxon>Pseudomonadati</taxon>
        <taxon>Pseudomonadota</taxon>
        <taxon>Gammaproteobacteria</taxon>
        <taxon>Pseudomonadales</taxon>
        <taxon>Pseudomonadaceae</taxon>
        <taxon>Pseudomonas</taxon>
    </lineage>
</organism>
<dbReference type="Proteomes" id="UP000291121">
    <property type="component" value="Chromosome"/>
</dbReference>
<dbReference type="AlphaFoldDB" id="A0A4P6FVJ5"/>
<accession>A0A4P6FVJ5</accession>
<keyword evidence="2" id="KW-1185">Reference proteome</keyword>
<evidence type="ECO:0000313" key="1">
    <source>
        <dbReference type="EMBL" id="QAY82895.1"/>
    </source>
</evidence>
<dbReference type="RefSeq" id="WP_090176413.1">
    <property type="nucleotide sequence ID" value="NZ_CP024767.1"/>
</dbReference>
<protein>
    <submittedName>
        <fullName evidence="1">Uncharacterized protein</fullName>
    </submittedName>
</protein>
<proteinExistence type="predicted"/>
<gene>
    <name evidence="1" type="ORF">CUN61_02470</name>
</gene>
<name>A0A4P6FVJ5_9PSED</name>